<feature type="transmembrane region" description="Helical" evidence="15">
    <location>
        <begin position="94"/>
        <end position="117"/>
    </location>
</feature>
<accession>L8H780</accession>
<name>L8H780_ACACF</name>
<organism evidence="17 18">
    <name type="scientific">Acanthamoeba castellanii (strain ATCC 30010 / Neff)</name>
    <dbReference type="NCBI Taxonomy" id="1257118"/>
    <lineage>
        <taxon>Eukaryota</taxon>
        <taxon>Amoebozoa</taxon>
        <taxon>Discosea</taxon>
        <taxon>Longamoebia</taxon>
        <taxon>Centramoebida</taxon>
        <taxon>Acanthamoebidae</taxon>
        <taxon>Acanthamoeba</taxon>
    </lineage>
</organism>
<keyword evidence="4 13" id="KW-0812">Transmembrane</keyword>
<dbReference type="RefSeq" id="XP_004344815.1">
    <property type="nucleotide sequence ID" value="XM_004344765.1"/>
</dbReference>
<dbReference type="PROSITE" id="PS51751">
    <property type="entry name" value="EXPERA"/>
    <property type="match status" value="1"/>
</dbReference>
<dbReference type="GO" id="GO:0047750">
    <property type="term" value="F:cholestenol delta-isomerase activity"/>
    <property type="evidence" value="ECO:0007669"/>
    <property type="project" value="InterPro"/>
</dbReference>
<evidence type="ECO:0000259" key="16">
    <source>
        <dbReference type="PROSITE" id="PS51751"/>
    </source>
</evidence>
<comment type="similarity">
    <text evidence="2">Belongs to the EBP family.</text>
</comment>
<feature type="transmembrane region" description="Helical" evidence="15">
    <location>
        <begin position="20"/>
        <end position="37"/>
    </location>
</feature>
<dbReference type="GO" id="GO:0016020">
    <property type="term" value="C:membrane"/>
    <property type="evidence" value="ECO:0007669"/>
    <property type="project" value="UniProtKB-SubCell"/>
</dbReference>
<keyword evidence="5" id="KW-0752">Steroid biosynthesis</keyword>
<protein>
    <submittedName>
        <fullName evidence="17">Cholestenol delta-isomerase</fullName>
    </submittedName>
</protein>
<evidence type="ECO:0000313" key="17">
    <source>
        <dbReference type="EMBL" id="ELR21072.1"/>
    </source>
</evidence>
<keyword evidence="18" id="KW-1185">Reference proteome</keyword>
<feature type="region of interest" description="Disordered" evidence="14">
    <location>
        <begin position="207"/>
        <end position="227"/>
    </location>
</feature>
<evidence type="ECO:0000256" key="4">
    <source>
        <dbReference type="ARBA" id="ARBA00022692"/>
    </source>
</evidence>
<keyword evidence="10" id="KW-1207">Sterol metabolism</keyword>
<evidence type="ECO:0000256" key="13">
    <source>
        <dbReference type="PROSITE-ProRule" id="PRU01087"/>
    </source>
</evidence>
<feature type="transmembrane region" description="Helical" evidence="15">
    <location>
        <begin position="49"/>
        <end position="71"/>
    </location>
</feature>
<evidence type="ECO:0000256" key="8">
    <source>
        <dbReference type="ARBA" id="ARBA00023098"/>
    </source>
</evidence>
<evidence type="ECO:0000256" key="7">
    <source>
        <dbReference type="ARBA" id="ARBA00023011"/>
    </source>
</evidence>
<dbReference type="OMA" id="VIEGWFC"/>
<keyword evidence="8" id="KW-0443">Lipid metabolism</keyword>
<dbReference type="GeneID" id="14921948"/>
<dbReference type="Pfam" id="PF05241">
    <property type="entry name" value="EBP"/>
    <property type="match status" value="1"/>
</dbReference>
<keyword evidence="12 17" id="KW-0413">Isomerase</keyword>
<dbReference type="AlphaFoldDB" id="L8H780"/>
<dbReference type="InterPro" id="IPR033118">
    <property type="entry name" value="EXPERA"/>
</dbReference>
<comment type="subcellular location">
    <subcellularLocation>
        <location evidence="1">Membrane</location>
        <topology evidence="1">Multi-pass membrane protein</topology>
    </subcellularLocation>
</comment>
<evidence type="ECO:0000256" key="12">
    <source>
        <dbReference type="ARBA" id="ARBA00023235"/>
    </source>
</evidence>
<dbReference type="PANTHER" id="PTHR14207">
    <property type="entry name" value="STEROL ISOMERASE"/>
    <property type="match status" value="1"/>
</dbReference>
<dbReference type="Proteomes" id="UP000011083">
    <property type="component" value="Unassembled WGS sequence"/>
</dbReference>
<feature type="compositionally biased region" description="Basic residues" evidence="14">
    <location>
        <begin position="213"/>
        <end position="227"/>
    </location>
</feature>
<dbReference type="InterPro" id="IPR007905">
    <property type="entry name" value="EBP"/>
</dbReference>
<keyword evidence="11" id="KW-0753">Steroid metabolism</keyword>
<feature type="domain" description="EXPERA" evidence="16">
    <location>
        <begin position="45"/>
        <end position="189"/>
    </location>
</feature>
<evidence type="ECO:0000256" key="15">
    <source>
        <dbReference type="SAM" id="Phobius"/>
    </source>
</evidence>
<dbReference type="GO" id="GO:0000247">
    <property type="term" value="F:C-8 sterol isomerase activity"/>
    <property type="evidence" value="ECO:0007669"/>
    <property type="project" value="TreeGrafter"/>
</dbReference>
<evidence type="ECO:0000313" key="18">
    <source>
        <dbReference type="Proteomes" id="UP000011083"/>
    </source>
</evidence>
<keyword evidence="7" id="KW-0756">Sterol biosynthesis</keyword>
<feature type="transmembrane region" description="Helical" evidence="15">
    <location>
        <begin position="129"/>
        <end position="148"/>
    </location>
</feature>
<evidence type="ECO:0000256" key="14">
    <source>
        <dbReference type="SAM" id="MobiDB-lite"/>
    </source>
</evidence>
<dbReference type="GO" id="GO:0005783">
    <property type="term" value="C:endoplasmic reticulum"/>
    <property type="evidence" value="ECO:0007669"/>
    <property type="project" value="TreeGrafter"/>
</dbReference>
<evidence type="ECO:0000256" key="11">
    <source>
        <dbReference type="ARBA" id="ARBA00023221"/>
    </source>
</evidence>
<evidence type="ECO:0000256" key="1">
    <source>
        <dbReference type="ARBA" id="ARBA00004141"/>
    </source>
</evidence>
<reference evidence="17 18" key="1">
    <citation type="journal article" date="2013" name="Genome Biol.">
        <title>Genome of Acanthamoeba castellanii highlights extensive lateral gene transfer and early evolution of tyrosine kinase signaling.</title>
        <authorList>
            <person name="Clarke M."/>
            <person name="Lohan A.J."/>
            <person name="Liu B."/>
            <person name="Lagkouvardos I."/>
            <person name="Roy S."/>
            <person name="Zafar N."/>
            <person name="Bertelli C."/>
            <person name="Schilde C."/>
            <person name="Kianianmomeni A."/>
            <person name="Burglin T.R."/>
            <person name="Frech C."/>
            <person name="Turcotte B."/>
            <person name="Kopec K.O."/>
            <person name="Synnott J.M."/>
            <person name="Choo C."/>
            <person name="Paponov I."/>
            <person name="Finkler A."/>
            <person name="Soon Heng Tan C."/>
            <person name="Hutchins A.P."/>
            <person name="Weinmeier T."/>
            <person name="Rattei T."/>
            <person name="Chu J.S."/>
            <person name="Gimenez G."/>
            <person name="Irimia M."/>
            <person name="Rigden D.J."/>
            <person name="Fitzpatrick D.A."/>
            <person name="Lorenzo-Morales J."/>
            <person name="Bateman A."/>
            <person name="Chiu C.H."/>
            <person name="Tang P."/>
            <person name="Hegemann P."/>
            <person name="Fromm H."/>
            <person name="Raoult D."/>
            <person name="Greub G."/>
            <person name="Miranda-Saavedra D."/>
            <person name="Chen N."/>
            <person name="Nash P."/>
            <person name="Ginger M.L."/>
            <person name="Horn M."/>
            <person name="Schaap P."/>
            <person name="Caler L."/>
            <person name="Loftus B."/>
        </authorList>
    </citation>
    <scope>NUCLEOTIDE SEQUENCE [LARGE SCALE GENOMIC DNA]</scope>
    <source>
        <strain evidence="17 18">Neff</strain>
    </source>
</reference>
<keyword evidence="3" id="KW-0444">Lipid biosynthesis</keyword>
<dbReference type="GO" id="GO:0016126">
    <property type="term" value="P:sterol biosynthetic process"/>
    <property type="evidence" value="ECO:0007669"/>
    <property type="project" value="UniProtKB-KW"/>
</dbReference>
<dbReference type="STRING" id="1257118.L8H780"/>
<dbReference type="PANTHER" id="PTHR14207:SF0">
    <property type="entry name" value="3-BETA-HYDROXYSTEROID-DELTA(8),DELTA(7)-ISOMERASE"/>
    <property type="match status" value="1"/>
</dbReference>
<sequence>MATQEGVIDLSSVIYDVDPVVMVPLGLLILVLTASLPKSHRLSLRDSLVAFWYLFNGIIIHIFLDGLVGFARRVPFLFSLYCTLDKRYEHAESAVMMISITELLIMGPLCIFLYYGYHRNKSWRAPLELVVCAIQIFGTIVFTGSEIWEGFPHIPTDFEMTFEQDKVIFFWVFFVAANALWLLLPLRLLLTAFHEVNAAMLATRPATRGSSSKAKKSTKKSTSKKAD</sequence>
<evidence type="ECO:0000256" key="5">
    <source>
        <dbReference type="ARBA" id="ARBA00022955"/>
    </source>
</evidence>
<feature type="transmembrane region" description="Helical" evidence="15">
    <location>
        <begin position="168"/>
        <end position="190"/>
    </location>
</feature>
<dbReference type="GO" id="GO:0004769">
    <property type="term" value="F:steroid Delta-isomerase activity"/>
    <property type="evidence" value="ECO:0007669"/>
    <property type="project" value="TreeGrafter"/>
</dbReference>
<dbReference type="VEuPathDB" id="AmoebaDB:ACA1_282370"/>
<dbReference type="EMBL" id="KB007908">
    <property type="protein sequence ID" value="ELR21072.1"/>
    <property type="molecule type" value="Genomic_DNA"/>
</dbReference>
<gene>
    <name evidence="17" type="ORF">ACA1_282370</name>
</gene>
<evidence type="ECO:0000256" key="10">
    <source>
        <dbReference type="ARBA" id="ARBA00023166"/>
    </source>
</evidence>
<evidence type="ECO:0000256" key="2">
    <source>
        <dbReference type="ARBA" id="ARBA00008337"/>
    </source>
</evidence>
<keyword evidence="9 13" id="KW-0472">Membrane</keyword>
<proteinExistence type="inferred from homology"/>
<keyword evidence="6 13" id="KW-1133">Transmembrane helix</keyword>
<evidence type="ECO:0000256" key="6">
    <source>
        <dbReference type="ARBA" id="ARBA00022989"/>
    </source>
</evidence>
<dbReference type="OrthoDB" id="58557at2759"/>
<evidence type="ECO:0000256" key="3">
    <source>
        <dbReference type="ARBA" id="ARBA00022516"/>
    </source>
</evidence>
<dbReference type="KEGG" id="acan:ACA1_282370"/>
<evidence type="ECO:0000256" key="9">
    <source>
        <dbReference type="ARBA" id="ARBA00023136"/>
    </source>
</evidence>